<dbReference type="EMBL" id="JAQJZL010000004">
    <property type="protein sequence ID" value="KAJ6044683.1"/>
    <property type="molecule type" value="Genomic_DNA"/>
</dbReference>
<evidence type="ECO:0000313" key="1">
    <source>
        <dbReference type="EMBL" id="KAJ6044683.1"/>
    </source>
</evidence>
<reference evidence="1" key="2">
    <citation type="submission" date="2023-01" db="EMBL/GenBank/DDBJ databases">
        <authorList>
            <person name="Petersen C."/>
        </authorList>
    </citation>
    <scope>NUCLEOTIDE SEQUENCE</scope>
    <source>
        <strain evidence="1">IBT 15450</strain>
    </source>
</reference>
<dbReference type="Proteomes" id="UP001219568">
    <property type="component" value="Unassembled WGS sequence"/>
</dbReference>
<sequence length="71" mass="7669">MCFGSSRDVQYDSPPPRRVGYSNEAYGRYKYDKDYEKYLKKQKKRRANNSAITAYAAAGAASGGCGGGGGC</sequence>
<comment type="caution">
    <text evidence="1">The sequence shown here is derived from an EMBL/GenBank/DDBJ whole genome shotgun (WGS) entry which is preliminary data.</text>
</comment>
<reference evidence="1" key="1">
    <citation type="journal article" date="2023" name="IMA Fungus">
        <title>Comparative genomic study of the Penicillium genus elucidates a diverse pangenome and 15 lateral gene transfer events.</title>
        <authorList>
            <person name="Petersen C."/>
            <person name="Sorensen T."/>
            <person name="Nielsen M.R."/>
            <person name="Sondergaard T.E."/>
            <person name="Sorensen J.L."/>
            <person name="Fitzpatrick D.A."/>
            <person name="Frisvad J.C."/>
            <person name="Nielsen K.L."/>
        </authorList>
    </citation>
    <scope>NUCLEOTIDE SEQUENCE</scope>
    <source>
        <strain evidence="1">IBT 15450</strain>
    </source>
</reference>
<protein>
    <submittedName>
        <fullName evidence="1">Uncharacterized protein</fullName>
    </submittedName>
</protein>
<proteinExistence type="predicted"/>
<keyword evidence="2" id="KW-1185">Reference proteome</keyword>
<gene>
    <name evidence="1" type="ORF">N7460_006038</name>
</gene>
<evidence type="ECO:0000313" key="2">
    <source>
        <dbReference type="Proteomes" id="UP001219568"/>
    </source>
</evidence>
<organism evidence="1 2">
    <name type="scientific">Penicillium canescens</name>
    <dbReference type="NCBI Taxonomy" id="5083"/>
    <lineage>
        <taxon>Eukaryota</taxon>
        <taxon>Fungi</taxon>
        <taxon>Dikarya</taxon>
        <taxon>Ascomycota</taxon>
        <taxon>Pezizomycotina</taxon>
        <taxon>Eurotiomycetes</taxon>
        <taxon>Eurotiomycetidae</taxon>
        <taxon>Eurotiales</taxon>
        <taxon>Aspergillaceae</taxon>
        <taxon>Penicillium</taxon>
    </lineage>
</organism>
<dbReference type="AlphaFoldDB" id="A0AAD6N9U8"/>
<name>A0AAD6N9U8_PENCN</name>
<accession>A0AAD6N9U8</accession>